<dbReference type="InterPro" id="IPR003959">
    <property type="entry name" value="ATPase_AAA_core"/>
</dbReference>
<gene>
    <name evidence="5" type="ORF">SAMN05444487_11138</name>
</gene>
<dbReference type="STRING" id="1048340.SAMN05444487_11138"/>
<evidence type="ECO:0000313" key="6">
    <source>
        <dbReference type="Proteomes" id="UP000198534"/>
    </source>
</evidence>
<keyword evidence="2" id="KW-0547">Nucleotide-binding</keyword>
<dbReference type="InterPro" id="IPR050773">
    <property type="entry name" value="CbxX/CfxQ_RuBisCO_ESX"/>
</dbReference>
<dbReference type="SUPFAM" id="SSF52540">
    <property type="entry name" value="P-loop containing nucleoside triphosphate hydrolases"/>
    <property type="match status" value="1"/>
</dbReference>
<dbReference type="GO" id="GO:0016887">
    <property type="term" value="F:ATP hydrolysis activity"/>
    <property type="evidence" value="ECO:0007669"/>
    <property type="project" value="InterPro"/>
</dbReference>
<dbReference type="InterPro" id="IPR041627">
    <property type="entry name" value="AAA_lid_6"/>
</dbReference>
<dbReference type="Gene3D" id="3.40.50.300">
    <property type="entry name" value="P-loop containing nucleotide triphosphate hydrolases"/>
    <property type="match status" value="1"/>
</dbReference>
<name>A0A1H2ZF19_9BACL</name>
<evidence type="ECO:0000256" key="3">
    <source>
        <dbReference type="ARBA" id="ARBA00022840"/>
    </source>
</evidence>
<protein>
    <submittedName>
        <fullName evidence="5">Stage V sporulation protein K</fullName>
    </submittedName>
</protein>
<dbReference type="PANTHER" id="PTHR43392">
    <property type="entry name" value="AAA-TYPE ATPASE FAMILY PROTEIN / ANKYRIN REPEAT FAMILY PROTEIN"/>
    <property type="match status" value="1"/>
</dbReference>
<dbReference type="InterPro" id="IPR003593">
    <property type="entry name" value="AAA+_ATPase"/>
</dbReference>
<organism evidence="5 6">
    <name type="scientific">Marininema mesophilum</name>
    <dbReference type="NCBI Taxonomy" id="1048340"/>
    <lineage>
        <taxon>Bacteria</taxon>
        <taxon>Bacillati</taxon>
        <taxon>Bacillota</taxon>
        <taxon>Bacilli</taxon>
        <taxon>Bacillales</taxon>
        <taxon>Thermoactinomycetaceae</taxon>
        <taxon>Marininema</taxon>
    </lineage>
</organism>
<dbReference type="EMBL" id="FNNQ01000011">
    <property type="protein sequence ID" value="SDX15990.1"/>
    <property type="molecule type" value="Genomic_DNA"/>
</dbReference>
<dbReference type="Proteomes" id="UP000198534">
    <property type="component" value="Unassembled WGS sequence"/>
</dbReference>
<dbReference type="Pfam" id="PF00004">
    <property type="entry name" value="AAA"/>
    <property type="match status" value="1"/>
</dbReference>
<accession>A0A1H2ZF19</accession>
<dbReference type="InterPro" id="IPR000641">
    <property type="entry name" value="CbxX/CfxQ"/>
</dbReference>
<dbReference type="CDD" id="cd00009">
    <property type="entry name" value="AAA"/>
    <property type="match status" value="1"/>
</dbReference>
<dbReference type="FunFam" id="3.40.50.300:FF:000216">
    <property type="entry name" value="Type VII secretion ATPase EccA"/>
    <property type="match status" value="1"/>
</dbReference>
<dbReference type="InterPro" id="IPR027417">
    <property type="entry name" value="P-loop_NTPase"/>
</dbReference>
<evidence type="ECO:0000259" key="4">
    <source>
        <dbReference type="SMART" id="SM00382"/>
    </source>
</evidence>
<feature type="domain" description="AAA+ ATPase" evidence="4">
    <location>
        <begin position="118"/>
        <end position="252"/>
    </location>
</feature>
<dbReference type="PRINTS" id="PR00819">
    <property type="entry name" value="CBXCFQXSUPER"/>
</dbReference>
<dbReference type="AlphaFoldDB" id="A0A1H2ZF19"/>
<reference evidence="5 6" key="1">
    <citation type="submission" date="2016-10" db="EMBL/GenBank/DDBJ databases">
        <authorList>
            <person name="de Groot N.N."/>
        </authorList>
    </citation>
    <scope>NUCLEOTIDE SEQUENCE [LARGE SCALE GENOMIC DNA]</scope>
    <source>
        <strain evidence="5 6">DSM 45610</strain>
    </source>
</reference>
<keyword evidence="3" id="KW-0067">ATP-binding</keyword>
<evidence type="ECO:0000313" key="5">
    <source>
        <dbReference type="EMBL" id="SDX15990.1"/>
    </source>
</evidence>
<comment type="similarity">
    <text evidence="1">Belongs to the CbxX/CfxQ family.</text>
</comment>
<dbReference type="Pfam" id="PF17866">
    <property type="entry name" value="AAA_lid_6"/>
    <property type="match status" value="1"/>
</dbReference>
<keyword evidence="6" id="KW-1185">Reference proteome</keyword>
<sequence length="355" mass="40633">MATHLVFSCLHQYLGSCVYIGQRFREEVTDMANRVITQETRRIQVVLDHGPRKKRDWKIRDQLADPIQEEEHLPLKRCLDELESLVGLSKVKSFIHEIYAWLAVSRRRTAAGLTTDSQVLHMIFEGNPGTGKTTVARIMGRMLKEMNVLEKGHVVEVERADLVGEYIGHTAQKTREHVKQAIGGILFIDEAYALSRGGDKDFGKEAIDTLVKSMEDHKDGFVLILAGYPAEMERFIRSNPGLPSRFPIRLNFSDFSLDELVRIAEGMVTTRQYRFSVPAREKLTTHLAEESRCSVESFGNARYVRNIVEQAIRLQAVRLLHTRYISREDLMTLTSEDIRFPTSTTTKSPAYSWYN</sequence>
<dbReference type="PANTHER" id="PTHR43392:SF2">
    <property type="entry name" value="AAA-TYPE ATPASE FAMILY PROTEIN _ ANKYRIN REPEAT FAMILY PROTEIN"/>
    <property type="match status" value="1"/>
</dbReference>
<evidence type="ECO:0000256" key="1">
    <source>
        <dbReference type="ARBA" id="ARBA00010378"/>
    </source>
</evidence>
<proteinExistence type="inferred from homology"/>
<dbReference type="GO" id="GO:0005524">
    <property type="term" value="F:ATP binding"/>
    <property type="evidence" value="ECO:0007669"/>
    <property type="project" value="UniProtKB-KW"/>
</dbReference>
<evidence type="ECO:0000256" key="2">
    <source>
        <dbReference type="ARBA" id="ARBA00022741"/>
    </source>
</evidence>
<dbReference type="SMART" id="SM00382">
    <property type="entry name" value="AAA"/>
    <property type="match status" value="1"/>
</dbReference>
<dbReference type="Gene3D" id="1.10.8.60">
    <property type="match status" value="1"/>
</dbReference>